<keyword evidence="3" id="KW-1185">Reference proteome</keyword>
<evidence type="ECO:0000313" key="2">
    <source>
        <dbReference type="EMBL" id="STC70295.1"/>
    </source>
</evidence>
<dbReference type="EMBL" id="UFXQ01000001">
    <property type="protein sequence ID" value="STC70295.1"/>
    <property type="molecule type" value="Genomic_DNA"/>
</dbReference>
<organism evidence="2 3">
    <name type="scientific">Corynebacterium pilosum</name>
    <dbReference type="NCBI Taxonomy" id="35756"/>
    <lineage>
        <taxon>Bacteria</taxon>
        <taxon>Bacillati</taxon>
        <taxon>Actinomycetota</taxon>
        <taxon>Actinomycetes</taxon>
        <taxon>Mycobacteriales</taxon>
        <taxon>Corynebacteriaceae</taxon>
        <taxon>Corynebacterium</taxon>
    </lineage>
</organism>
<evidence type="ECO:0000256" key="1">
    <source>
        <dbReference type="SAM" id="MobiDB-lite"/>
    </source>
</evidence>
<dbReference type="AlphaFoldDB" id="A0A376CPS6"/>
<feature type="region of interest" description="Disordered" evidence="1">
    <location>
        <begin position="78"/>
        <end position="98"/>
    </location>
</feature>
<name>A0A376CPS6_9CORY</name>
<gene>
    <name evidence="2" type="ORF">NCTC11862_02105</name>
</gene>
<feature type="compositionally biased region" description="Basic residues" evidence="1">
    <location>
        <begin position="85"/>
        <end position="97"/>
    </location>
</feature>
<evidence type="ECO:0000313" key="3">
    <source>
        <dbReference type="Proteomes" id="UP000254467"/>
    </source>
</evidence>
<protein>
    <submittedName>
        <fullName evidence="2">Uncharacterized protein</fullName>
    </submittedName>
</protein>
<sequence length="118" mass="12842">MAFGGQNLNIIPHDVAAAISKLGVPATEFKALSSTFIEPTGSVFTSVSGLKEMGESHSGVIDDKGTQSRRAFTDRFSNNAAQLRQKPRRRHRGRHPAHLVSTVSSARTLQLCQDNGRR</sequence>
<dbReference type="Proteomes" id="UP000254467">
    <property type="component" value="Unassembled WGS sequence"/>
</dbReference>
<proteinExistence type="predicted"/>
<accession>A0A376CPS6</accession>
<reference evidence="2 3" key="1">
    <citation type="submission" date="2018-06" db="EMBL/GenBank/DDBJ databases">
        <authorList>
            <consortium name="Pathogen Informatics"/>
            <person name="Doyle S."/>
        </authorList>
    </citation>
    <scope>NUCLEOTIDE SEQUENCE [LARGE SCALE GENOMIC DNA]</scope>
    <source>
        <strain evidence="2 3">NCTC11862</strain>
    </source>
</reference>
<dbReference type="STRING" id="35756.GCA_001044155_02352"/>